<evidence type="ECO:0000313" key="9">
    <source>
        <dbReference type="EMBL" id="RHD07603.1"/>
    </source>
</evidence>
<evidence type="ECO:0000313" key="8">
    <source>
        <dbReference type="EMBL" id="RGM22947.1"/>
    </source>
</evidence>
<dbReference type="Proteomes" id="UP001296643">
    <property type="component" value="Unassembled WGS sequence"/>
</dbReference>
<dbReference type="Proteomes" id="UP001297370">
    <property type="component" value="Unassembled WGS sequence"/>
</dbReference>
<evidence type="ECO:0000313" key="2">
    <source>
        <dbReference type="EMBL" id="MCB5494851.1"/>
    </source>
</evidence>
<dbReference type="AlphaFoldDB" id="A0A2N5P5A4"/>
<reference evidence="5" key="2">
    <citation type="journal article" date="2020" name="Cell Host Microbe">
        <title>Functional and Genomic Variation between Human-Derived Isolates of Lachnospiraceae Reveals Inter- and Intra-Species Diversity.</title>
        <authorList>
            <person name="Sorbara M.T."/>
            <person name="Littmann E.R."/>
            <person name="Fontana E."/>
            <person name="Moody T.U."/>
            <person name="Kohout C.E."/>
            <person name="Gjonbalaj M."/>
            <person name="Eaton V."/>
            <person name="Seok R."/>
            <person name="Leiner I.M."/>
            <person name="Pamer E.G."/>
        </authorList>
    </citation>
    <scope>NUCLEOTIDE SEQUENCE</scope>
    <source>
        <strain evidence="7">MSK.11.9</strain>
        <strain evidence="6">MSK.15.32</strain>
        <strain evidence="5">MSK.22.53</strain>
    </source>
</reference>
<evidence type="ECO:0000313" key="10">
    <source>
        <dbReference type="EMBL" id="RHG82612.1"/>
    </source>
</evidence>
<dbReference type="EMBL" id="JAQMLR010000008">
    <property type="protein sequence ID" value="MDB8739066.1"/>
    <property type="molecule type" value="Genomic_DNA"/>
</dbReference>
<reference evidence="5" key="3">
    <citation type="submission" date="2020-02" db="EMBL/GenBank/DDBJ databases">
        <authorList>
            <person name="Littmann E."/>
            <person name="Sorbara M."/>
        </authorList>
    </citation>
    <scope>NUCLEOTIDE SEQUENCE</scope>
    <source>
        <strain evidence="7">MSK.11.9</strain>
        <strain evidence="6">MSK.15.32</strain>
        <strain evidence="5">MSK.22.53</strain>
    </source>
</reference>
<dbReference type="EMBL" id="JAJBNC010000024">
    <property type="protein sequence ID" value="MCB5494851.1"/>
    <property type="molecule type" value="Genomic_DNA"/>
</dbReference>
<dbReference type="Proteomes" id="UP000283981">
    <property type="component" value="Unassembled WGS sequence"/>
</dbReference>
<dbReference type="EMBL" id="QSIR01000006">
    <property type="protein sequence ID" value="RHD07603.1"/>
    <property type="molecule type" value="Genomic_DNA"/>
</dbReference>
<evidence type="ECO:0000313" key="12">
    <source>
        <dbReference type="Proteomes" id="UP000260808"/>
    </source>
</evidence>
<reference evidence="2" key="4">
    <citation type="submission" date="2021-10" db="EMBL/GenBank/DDBJ databases">
        <title>Collection of gut derived symbiotic bacterial strains cultured from healthy donors.</title>
        <authorList>
            <person name="Lin H."/>
            <person name="Littmann E."/>
            <person name="Claire K."/>
            <person name="Pamer E."/>
        </authorList>
    </citation>
    <scope>NUCLEOTIDE SEQUENCE</scope>
    <source>
        <strain evidence="3">MSK.23.18</strain>
        <strain evidence="2">MSK.23.4</strain>
    </source>
</reference>
<dbReference type="EMBL" id="JAAIRY010000018">
    <property type="protein sequence ID" value="NSI65760.1"/>
    <property type="molecule type" value="Genomic_DNA"/>
</dbReference>
<dbReference type="Proteomes" id="UP000283992">
    <property type="component" value="Unassembled WGS sequence"/>
</dbReference>
<dbReference type="InterPro" id="IPR035959">
    <property type="entry name" value="RutC-like_sf"/>
</dbReference>
<dbReference type="Proteomes" id="UP001211731">
    <property type="component" value="Unassembled WGS sequence"/>
</dbReference>
<evidence type="ECO:0000313" key="13">
    <source>
        <dbReference type="Proteomes" id="UP000283981"/>
    </source>
</evidence>
<dbReference type="FunFam" id="3.30.1330.40:FF:000001">
    <property type="entry name" value="L-PSP family endoribonuclease"/>
    <property type="match status" value="1"/>
</dbReference>
<dbReference type="InterPro" id="IPR006175">
    <property type="entry name" value="YjgF/YER057c/UK114"/>
</dbReference>
<dbReference type="Proteomes" id="UP000260808">
    <property type="component" value="Unassembled WGS sequence"/>
</dbReference>
<comment type="caution">
    <text evidence="11">The sequence shown here is derived from an EMBL/GenBank/DDBJ whole genome shotgun (WGS) entry which is preliminary data.</text>
</comment>
<organism evidence="11 14">
    <name type="scientific">Mediterraneibacter gnavus</name>
    <name type="common">Ruminococcus gnavus</name>
    <dbReference type="NCBI Taxonomy" id="33038"/>
    <lineage>
        <taxon>Bacteria</taxon>
        <taxon>Bacillati</taxon>
        <taxon>Bacillota</taxon>
        <taxon>Clostridia</taxon>
        <taxon>Lachnospirales</taxon>
        <taxon>Lachnospiraceae</taxon>
        <taxon>Mediterraneibacter</taxon>
    </lineage>
</organism>
<evidence type="ECO:0000313" key="3">
    <source>
        <dbReference type="EMBL" id="MCB5620609.1"/>
    </source>
</evidence>
<dbReference type="Gene3D" id="3.30.1330.40">
    <property type="entry name" value="RutC-like"/>
    <property type="match status" value="1"/>
</dbReference>
<dbReference type="GO" id="GO:0005829">
    <property type="term" value="C:cytosol"/>
    <property type="evidence" value="ECO:0007669"/>
    <property type="project" value="TreeGrafter"/>
</dbReference>
<dbReference type="Proteomes" id="UP001296580">
    <property type="component" value="Unassembled WGS sequence"/>
</dbReference>
<dbReference type="InterPro" id="IPR006056">
    <property type="entry name" value="RidA"/>
</dbReference>
<evidence type="ECO:0000313" key="6">
    <source>
        <dbReference type="EMBL" id="NSI57860.1"/>
    </source>
</evidence>
<dbReference type="PANTHER" id="PTHR11803:SF58">
    <property type="entry name" value="PROTEIN HMF1-RELATED"/>
    <property type="match status" value="1"/>
</dbReference>
<evidence type="ECO:0000313" key="14">
    <source>
        <dbReference type="Proteomes" id="UP000283992"/>
    </source>
</evidence>
<evidence type="ECO:0000313" key="15">
    <source>
        <dbReference type="Proteomes" id="UP000284472"/>
    </source>
</evidence>
<dbReference type="EMBL" id="JAAIRM010000012">
    <property type="protein sequence ID" value="NSI19341.1"/>
    <property type="molecule type" value="Genomic_DNA"/>
</dbReference>
<dbReference type="NCBIfam" id="TIGR00004">
    <property type="entry name" value="Rid family detoxifying hydrolase"/>
    <property type="match status" value="1"/>
</dbReference>
<reference evidence="4" key="5">
    <citation type="submission" date="2023-01" db="EMBL/GenBank/DDBJ databases">
        <title>Human gut microbiome strain richness.</title>
        <authorList>
            <person name="Chen-Liaw A."/>
        </authorList>
    </citation>
    <scope>NUCLEOTIDE SEQUENCE</scope>
    <source>
        <strain evidence="4">1001217st1_A9_1001217B_191108</strain>
    </source>
</reference>
<dbReference type="EMBL" id="QRLN01000008">
    <property type="protein sequence ID" value="RHJ12662.1"/>
    <property type="molecule type" value="Genomic_DNA"/>
</dbReference>
<evidence type="ECO:0000313" key="5">
    <source>
        <dbReference type="EMBL" id="NSI19341.1"/>
    </source>
</evidence>
<comment type="similarity">
    <text evidence="1">Belongs to the RutC family.</text>
</comment>
<evidence type="ECO:0000313" key="4">
    <source>
        <dbReference type="EMBL" id="MDB8739066.1"/>
    </source>
</evidence>
<proteinExistence type="inferred from homology"/>
<dbReference type="EMBL" id="JAJBOM010000029">
    <property type="protein sequence ID" value="MCB5620609.1"/>
    <property type="molecule type" value="Genomic_DNA"/>
</dbReference>
<dbReference type="Proteomes" id="UP001297422">
    <property type="component" value="Unassembled WGS sequence"/>
</dbReference>
<accession>A0A2N5P5A4</accession>
<evidence type="ECO:0000313" key="11">
    <source>
        <dbReference type="EMBL" id="RHJ12662.1"/>
    </source>
</evidence>
<evidence type="ECO:0000256" key="1">
    <source>
        <dbReference type="ARBA" id="ARBA00010552"/>
    </source>
</evidence>
<evidence type="ECO:0000313" key="7">
    <source>
        <dbReference type="EMBL" id="NSI65760.1"/>
    </source>
</evidence>
<dbReference type="GO" id="GO:0019239">
    <property type="term" value="F:deaminase activity"/>
    <property type="evidence" value="ECO:0007669"/>
    <property type="project" value="TreeGrafter"/>
</dbReference>
<name>A0A2N5P5A4_MEDGN</name>
<dbReference type="Proteomes" id="UP001296581">
    <property type="component" value="Unassembled WGS sequence"/>
</dbReference>
<dbReference type="EMBL" id="JAAIRV010000007">
    <property type="protein sequence ID" value="NSI57860.1"/>
    <property type="molecule type" value="Genomic_DNA"/>
</dbReference>
<sequence>MLKYVETKNAPAAIGPYSQGIVCSGLAFFSGQIPLSPETGEVVGTTIEEQTEQVMLNIKALLNSQNADFTDVVKTTCFLADMKDFAAFNEIYAKYFTGKPARSCVAVKDLPKGVLCEVETIASIREE</sequence>
<dbReference type="Proteomes" id="UP000284472">
    <property type="component" value="Unassembled WGS sequence"/>
</dbReference>
<dbReference type="RefSeq" id="WP_009245865.1">
    <property type="nucleotide sequence ID" value="NZ_BAABSA010000007.1"/>
</dbReference>
<reference evidence="12 13" key="1">
    <citation type="submission" date="2018-08" db="EMBL/GenBank/DDBJ databases">
        <title>A genome reference for cultivated species of the human gut microbiota.</title>
        <authorList>
            <person name="Zou Y."/>
            <person name="Xue W."/>
            <person name="Luo G."/>
        </authorList>
    </citation>
    <scope>NUCLEOTIDE SEQUENCE [LARGE SCALE GENOMIC DNA]</scope>
    <source>
        <strain evidence="11 14">AM12-54</strain>
        <strain evidence="10 13">AM21-18</strain>
        <strain evidence="9 15">AM32-6</strain>
        <strain evidence="8 12">TF01-20-2</strain>
    </source>
</reference>
<dbReference type="PANTHER" id="PTHR11803">
    <property type="entry name" value="2-IMINOBUTANOATE/2-IMINOPROPANOATE DEAMINASE RIDA"/>
    <property type="match status" value="1"/>
</dbReference>
<gene>
    <name evidence="11" type="ORF">DW142_07960</name>
    <name evidence="10" type="ORF">DW243_11915</name>
    <name evidence="9" type="ORF">DW812_06065</name>
    <name evidence="8" type="ORF">DXC31_09000</name>
    <name evidence="5" type="ORF">G4958_08280</name>
    <name evidence="7" type="ORF">G4981_10815</name>
    <name evidence="6" type="ORF">G4993_05525</name>
    <name evidence="3" type="ORF">LIQ08_15825</name>
    <name evidence="2" type="ORF">LIQ10_14125</name>
    <name evidence="4" type="ORF">PNU63_09830</name>
</gene>
<dbReference type="Pfam" id="PF01042">
    <property type="entry name" value="Ribonuc_L-PSP"/>
    <property type="match status" value="1"/>
</dbReference>
<dbReference type="EMBL" id="QRIS01000020">
    <property type="protein sequence ID" value="RHG82612.1"/>
    <property type="molecule type" value="Genomic_DNA"/>
</dbReference>
<dbReference type="CDD" id="cd00448">
    <property type="entry name" value="YjgF_YER057c_UK114_family"/>
    <property type="match status" value="1"/>
</dbReference>
<protein>
    <submittedName>
        <fullName evidence="11">RidA family protein</fullName>
    </submittedName>
</protein>
<dbReference type="SUPFAM" id="SSF55298">
    <property type="entry name" value="YjgF-like"/>
    <property type="match status" value="1"/>
</dbReference>
<dbReference type="EMBL" id="QSSX01000018">
    <property type="protein sequence ID" value="RGM22947.1"/>
    <property type="molecule type" value="Genomic_DNA"/>
</dbReference>